<evidence type="ECO:0000256" key="6">
    <source>
        <dbReference type="ARBA" id="ARBA00022692"/>
    </source>
</evidence>
<keyword evidence="26" id="KW-1185">Reference proteome</keyword>
<evidence type="ECO:0000256" key="16">
    <source>
        <dbReference type="ARBA" id="ARBA00023163"/>
    </source>
</evidence>
<evidence type="ECO:0000256" key="11">
    <source>
        <dbReference type="ARBA" id="ARBA00023015"/>
    </source>
</evidence>
<dbReference type="GO" id="GO:0046923">
    <property type="term" value="F:ER retention sequence binding"/>
    <property type="evidence" value="ECO:0007669"/>
    <property type="project" value="InterPro"/>
</dbReference>
<evidence type="ECO:0000256" key="10">
    <source>
        <dbReference type="ARBA" id="ARBA00022989"/>
    </source>
</evidence>
<protein>
    <recommendedName>
        <fullName evidence="27">Homeobox domain-containing protein</fullName>
    </recommendedName>
</protein>
<dbReference type="PROSITE" id="PS50848">
    <property type="entry name" value="START"/>
    <property type="match status" value="1"/>
</dbReference>
<keyword evidence="13 19" id="KW-0238">DNA-binding</keyword>
<evidence type="ECO:0000256" key="7">
    <source>
        <dbReference type="ARBA" id="ARBA00022824"/>
    </source>
</evidence>
<evidence type="ECO:0000259" key="23">
    <source>
        <dbReference type="PROSITE" id="PS50071"/>
    </source>
</evidence>
<evidence type="ECO:0000256" key="4">
    <source>
        <dbReference type="ARBA" id="ARBA00010120"/>
    </source>
</evidence>
<evidence type="ECO:0000256" key="13">
    <source>
        <dbReference type="ARBA" id="ARBA00023125"/>
    </source>
</evidence>
<keyword evidence="12 21" id="KW-0175">Coiled coil</keyword>
<feature type="region of interest" description="Disordered" evidence="22">
    <location>
        <begin position="1"/>
        <end position="29"/>
    </location>
</feature>
<dbReference type="GO" id="GO:0015031">
    <property type="term" value="P:protein transport"/>
    <property type="evidence" value="ECO:0007669"/>
    <property type="project" value="UniProtKB-KW"/>
</dbReference>
<dbReference type="PROSITE" id="PS50071">
    <property type="entry name" value="HOMEOBOX_2"/>
    <property type="match status" value="1"/>
</dbReference>
<dbReference type="SUPFAM" id="SSF46689">
    <property type="entry name" value="Homeodomain-like"/>
    <property type="match status" value="1"/>
</dbReference>
<evidence type="ECO:0000256" key="9">
    <source>
        <dbReference type="ARBA" id="ARBA00022927"/>
    </source>
</evidence>
<evidence type="ECO:0000259" key="24">
    <source>
        <dbReference type="PROSITE" id="PS50848"/>
    </source>
</evidence>
<dbReference type="SMART" id="SM00389">
    <property type="entry name" value="HOX"/>
    <property type="match status" value="1"/>
</dbReference>
<dbReference type="InterPro" id="IPR002913">
    <property type="entry name" value="START_lipid-bd_dom"/>
</dbReference>
<dbReference type="GO" id="GO:0005789">
    <property type="term" value="C:endoplasmic reticulum membrane"/>
    <property type="evidence" value="ECO:0007669"/>
    <property type="project" value="UniProtKB-SubCell"/>
</dbReference>
<keyword evidence="11" id="KW-0805">Transcription regulation</keyword>
<comment type="caution">
    <text evidence="25">The sequence shown here is derived from an EMBL/GenBank/DDBJ whole genome shotgun (WGS) entry which is preliminary data.</text>
</comment>
<evidence type="ECO:0000256" key="20">
    <source>
        <dbReference type="RuleBase" id="RU000682"/>
    </source>
</evidence>
<dbReference type="InterPro" id="IPR042160">
    <property type="entry name" value="HD-Zip_IV"/>
</dbReference>
<dbReference type="AlphaFoldDB" id="A0A4V3WJK8"/>
<dbReference type="GO" id="GO:0000981">
    <property type="term" value="F:DNA-binding transcription factor activity, RNA polymerase II-specific"/>
    <property type="evidence" value="ECO:0007669"/>
    <property type="project" value="InterPro"/>
</dbReference>
<dbReference type="GO" id="GO:0006621">
    <property type="term" value="P:protein retention in ER lumen"/>
    <property type="evidence" value="ECO:0007669"/>
    <property type="project" value="InterPro"/>
</dbReference>
<feature type="DNA-binding region" description="Homeobox" evidence="19">
    <location>
        <begin position="27"/>
        <end position="86"/>
    </location>
</feature>
<dbReference type="Pfam" id="PF01852">
    <property type="entry name" value="START"/>
    <property type="match status" value="1"/>
</dbReference>
<evidence type="ECO:0000256" key="5">
    <source>
        <dbReference type="ARBA" id="ARBA00022448"/>
    </source>
</evidence>
<dbReference type="InterPro" id="IPR001356">
    <property type="entry name" value="HD"/>
</dbReference>
<keyword evidence="10" id="KW-1133">Transmembrane helix</keyword>
<dbReference type="Gene3D" id="3.30.530.20">
    <property type="match status" value="1"/>
</dbReference>
<dbReference type="GO" id="GO:0008289">
    <property type="term" value="F:lipid binding"/>
    <property type="evidence" value="ECO:0007669"/>
    <property type="project" value="InterPro"/>
</dbReference>
<evidence type="ECO:0000256" key="2">
    <source>
        <dbReference type="ARBA" id="ARBA00004477"/>
    </source>
</evidence>
<gene>
    <name evidence="25" type="ORF">TEA_014267</name>
</gene>
<dbReference type="InterPro" id="IPR017970">
    <property type="entry name" value="Homeobox_CS"/>
</dbReference>
<dbReference type="PANTHER" id="PTHR45654">
    <property type="entry name" value="HOMEOBOX-LEUCINE ZIPPER PROTEIN MERISTEM L1"/>
    <property type="match status" value="1"/>
</dbReference>
<dbReference type="Gene3D" id="1.10.10.60">
    <property type="entry name" value="Homeodomain-like"/>
    <property type="match status" value="1"/>
</dbReference>
<dbReference type="Proteomes" id="UP000306102">
    <property type="component" value="Unassembled WGS sequence"/>
</dbReference>
<dbReference type="SUPFAM" id="SSF55961">
    <property type="entry name" value="Bet v1-like"/>
    <property type="match status" value="1"/>
</dbReference>
<keyword evidence="15 19" id="KW-0371">Homeobox</keyword>
<keyword evidence="6" id="KW-0812">Transmembrane</keyword>
<feature type="domain" description="Homeobox" evidence="23">
    <location>
        <begin position="25"/>
        <end position="85"/>
    </location>
</feature>
<evidence type="ECO:0000256" key="8">
    <source>
        <dbReference type="ARBA" id="ARBA00022892"/>
    </source>
</evidence>
<reference evidence="25 26" key="1">
    <citation type="journal article" date="2018" name="Proc. Natl. Acad. Sci. U.S.A.">
        <title>Draft genome sequence of Camellia sinensis var. sinensis provides insights into the evolution of the tea genome and tea quality.</title>
        <authorList>
            <person name="Wei C."/>
            <person name="Yang H."/>
            <person name="Wang S."/>
            <person name="Zhao J."/>
            <person name="Liu C."/>
            <person name="Gao L."/>
            <person name="Xia E."/>
            <person name="Lu Y."/>
            <person name="Tai Y."/>
            <person name="She G."/>
            <person name="Sun J."/>
            <person name="Cao H."/>
            <person name="Tong W."/>
            <person name="Gao Q."/>
            <person name="Li Y."/>
            <person name="Deng W."/>
            <person name="Jiang X."/>
            <person name="Wang W."/>
            <person name="Chen Q."/>
            <person name="Zhang S."/>
            <person name="Li H."/>
            <person name="Wu J."/>
            <person name="Wang P."/>
            <person name="Li P."/>
            <person name="Shi C."/>
            <person name="Zheng F."/>
            <person name="Jian J."/>
            <person name="Huang B."/>
            <person name="Shan D."/>
            <person name="Shi M."/>
            <person name="Fang C."/>
            <person name="Yue Y."/>
            <person name="Li F."/>
            <person name="Li D."/>
            <person name="Wei S."/>
            <person name="Han B."/>
            <person name="Jiang C."/>
            <person name="Yin Y."/>
            <person name="Xia T."/>
            <person name="Zhang Z."/>
            <person name="Bennetzen J.L."/>
            <person name="Zhao S."/>
            <person name="Wan X."/>
        </authorList>
    </citation>
    <scope>NUCLEOTIDE SEQUENCE [LARGE SCALE GENOMIC DNA]</scope>
    <source>
        <strain evidence="26">cv. Shuchazao</strain>
        <tissue evidence="25">Leaf</tissue>
    </source>
</reference>
<dbReference type="Pfam" id="PF00046">
    <property type="entry name" value="Homeodomain"/>
    <property type="match status" value="1"/>
</dbReference>
<dbReference type="PANTHER" id="PTHR45654:SF9">
    <property type="entry name" value="HOMEOBOX-LEUCINE ZIPPER PROTEIN HDG10-RELATED"/>
    <property type="match status" value="1"/>
</dbReference>
<keyword evidence="5" id="KW-0813">Transport</keyword>
<sequence length="1010" mass="113312">MMDFGYGSNNGTGSGDEQEAGSSSRKNKKHYYRHTAYQTQQLEAFFKECQHPDDNQRRQLSRELGLESKQIKFWFQNKRTQTKAQNERADNNALKVENEKIQCENLAIREALKNVTCPNCGGPPFGEEERQLNVQKLKMQNSHLKQEASLSYERMSHFIANILGKPVAQIQSLCSMDFQSQTDILGFSASQGLLGGSSSNSTDQLQHQFQQLDDHIGNSNNNNNSTMQQQMQYPLMNDYGNNKFEMEKMAMIETAVSAMGELMRLLRVNEPVWIKSSSPVDHDGDSRRSSYLLHRDSYNKLFPRSNHFKSSTARMESSKDSGVVPMSAVHLLNMFLDSNKWMDLFPTIVTKARTIEVVDTRMLGDQAGSLQLMYEQMHILSPLVAPREFYFLRYCREVEASVWMMVDVSYEYDCSKLSKDLDPRGSPPRSWRLPSGCMLQDKPNGCCEVTWVEHVEVDDKSQTHRLYRDLVCGGLAYGAQRWIATLHRMSERLAYSLGAALSRHELGGAKELAVAVDDDLSSATSDGVAMSSSAVELQVGGVLEFGGELLAMVFSGGVASGVQQHRRCVALGVQQLRCGSWCGEYVVFRRVVGSREGVGVGRRVLWTFSLYLEVVAILPQLVLLQHSRNIDNLTGNYIFLLGAYRALYIINWIYRFFTENHQVRWIPWVSGLVQTALYADFFYYYIKSALFADWFCKENATTNSEFTCEENAIANSEFTCEENAIANSEFTCEENAIANSEFTCEENAIANSEFTCEENAIANSEFTCEENAIANSEFTCEENAIANSEFTCEENAIANSEFTCEENAIANSEFTCEENAIANSEFTCEENAIANSEFTCEENAIANSEFTCEENAIANSEFTCEENAIANSEFTCEENAIANSEFTCEENAIANSEFTCEENAIANSEFTCEENAIANSEFTCEENAIANSEFTCEENAIANSEFTCEENAIANSEFTCEENAIANSEFTCEENAIANSEFTCEENAIANSEFTCEENAIANSEFTCEE</sequence>
<keyword evidence="9" id="KW-0653">Protein transport</keyword>
<evidence type="ECO:0000256" key="15">
    <source>
        <dbReference type="ARBA" id="ARBA00023155"/>
    </source>
</evidence>
<dbReference type="CDD" id="cd00086">
    <property type="entry name" value="homeodomain"/>
    <property type="match status" value="1"/>
</dbReference>
<evidence type="ECO:0000256" key="1">
    <source>
        <dbReference type="ARBA" id="ARBA00004123"/>
    </source>
</evidence>
<dbReference type="PRINTS" id="PR00660">
    <property type="entry name" value="ERLUMENR"/>
</dbReference>
<name>A0A4V3WJK8_CAMSN</name>
<evidence type="ECO:0000256" key="14">
    <source>
        <dbReference type="ARBA" id="ARBA00023136"/>
    </source>
</evidence>
<comment type="similarity">
    <text evidence="4">Belongs to the ERD2 family.</text>
</comment>
<evidence type="ECO:0000313" key="26">
    <source>
        <dbReference type="Proteomes" id="UP000306102"/>
    </source>
</evidence>
<comment type="similarity">
    <text evidence="3">Belongs to the HD-ZIP homeobox family. Class IV subfamily.</text>
</comment>
<keyword evidence="17" id="KW-0675">Receptor</keyword>
<dbReference type="GO" id="GO:0003677">
    <property type="term" value="F:DNA binding"/>
    <property type="evidence" value="ECO:0007669"/>
    <property type="project" value="UniProtKB-UniRule"/>
</dbReference>
<evidence type="ECO:0008006" key="27">
    <source>
        <dbReference type="Google" id="ProtNLM"/>
    </source>
</evidence>
<keyword evidence="7" id="KW-0256">Endoplasmic reticulum</keyword>
<feature type="coiled-coil region" evidence="21">
    <location>
        <begin position="77"/>
        <end position="106"/>
    </location>
</feature>
<dbReference type="Pfam" id="PF00810">
    <property type="entry name" value="ER_lumen_recept"/>
    <property type="match status" value="1"/>
</dbReference>
<keyword evidence="8" id="KW-0931">ER-Golgi transport</keyword>
<dbReference type="GO" id="GO:0016192">
    <property type="term" value="P:vesicle-mediated transport"/>
    <property type="evidence" value="ECO:0007669"/>
    <property type="project" value="UniProtKB-KW"/>
</dbReference>
<evidence type="ECO:0000256" key="19">
    <source>
        <dbReference type="PROSITE-ProRule" id="PRU00108"/>
    </source>
</evidence>
<evidence type="ECO:0000313" key="25">
    <source>
        <dbReference type="EMBL" id="THF97366.1"/>
    </source>
</evidence>
<accession>A0A4V3WJK8</accession>
<evidence type="ECO:0000256" key="22">
    <source>
        <dbReference type="SAM" id="MobiDB-lite"/>
    </source>
</evidence>
<dbReference type="InterPro" id="IPR009057">
    <property type="entry name" value="Homeodomain-like_sf"/>
</dbReference>
<keyword evidence="18 19" id="KW-0539">Nucleus</keyword>
<keyword evidence="14" id="KW-0472">Membrane</keyword>
<proteinExistence type="inferred from homology"/>
<dbReference type="FunFam" id="1.10.10.60:FF:000229">
    <property type="entry name" value="Homeobox-leucine zipper protein HDG1"/>
    <property type="match status" value="1"/>
</dbReference>
<feature type="domain" description="START" evidence="24">
    <location>
        <begin position="244"/>
        <end position="495"/>
    </location>
</feature>
<evidence type="ECO:0000256" key="21">
    <source>
        <dbReference type="SAM" id="Coils"/>
    </source>
</evidence>
<dbReference type="SMART" id="SM00234">
    <property type="entry name" value="START"/>
    <property type="match status" value="1"/>
</dbReference>
<dbReference type="EMBL" id="SDRB02012572">
    <property type="protein sequence ID" value="THF97366.1"/>
    <property type="molecule type" value="Genomic_DNA"/>
</dbReference>
<evidence type="ECO:0000256" key="18">
    <source>
        <dbReference type="ARBA" id="ARBA00023242"/>
    </source>
</evidence>
<organism evidence="25 26">
    <name type="scientific">Camellia sinensis var. sinensis</name>
    <name type="common">China tea</name>
    <dbReference type="NCBI Taxonomy" id="542762"/>
    <lineage>
        <taxon>Eukaryota</taxon>
        <taxon>Viridiplantae</taxon>
        <taxon>Streptophyta</taxon>
        <taxon>Embryophyta</taxon>
        <taxon>Tracheophyta</taxon>
        <taxon>Spermatophyta</taxon>
        <taxon>Magnoliopsida</taxon>
        <taxon>eudicotyledons</taxon>
        <taxon>Gunneridae</taxon>
        <taxon>Pentapetalae</taxon>
        <taxon>asterids</taxon>
        <taxon>Ericales</taxon>
        <taxon>Theaceae</taxon>
        <taxon>Camellia</taxon>
    </lineage>
</organism>
<dbReference type="InterPro" id="IPR000133">
    <property type="entry name" value="ER_ret_rcpt"/>
</dbReference>
<evidence type="ECO:0000256" key="12">
    <source>
        <dbReference type="ARBA" id="ARBA00023054"/>
    </source>
</evidence>
<dbReference type="GO" id="GO:0005634">
    <property type="term" value="C:nucleus"/>
    <property type="evidence" value="ECO:0007669"/>
    <property type="project" value="UniProtKB-SubCell"/>
</dbReference>
<dbReference type="InterPro" id="IPR023393">
    <property type="entry name" value="START-like_dom_sf"/>
</dbReference>
<keyword evidence="16" id="KW-0804">Transcription</keyword>
<dbReference type="PROSITE" id="PS00027">
    <property type="entry name" value="HOMEOBOX_1"/>
    <property type="match status" value="1"/>
</dbReference>
<dbReference type="CDD" id="cd08875">
    <property type="entry name" value="START_ArGLABRA2_like"/>
    <property type="match status" value="1"/>
</dbReference>
<evidence type="ECO:0000256" key="3">
    <source>
        <dbReference type="ARBA" id="ARBA00006789"/>
    </source>
</evidence>
<evidence type="ECO:0000256" key="17">
    <source>
        <dbReference type="ARBA" id="ARBA00023170"/>
    </source>
</evidence>
<comment type="subcellular location">
    <subcellularLocation>
        <location evidence="2">Endoplasmic reticulum membrane</location>
        <topology evidence="2">Multi-pass membrane protein</topology>
    </subcellularLocation>
    <subcellularLocation>
        <location evidence="1 19 20">Nucleus</location>
    </subcellularLocation>
</comment>